<organism evidence="2 3">
    <name type="scientific">Globodera rostochiensis</name>
    <name type="common">Golden nematode worm</name>
    <name type="synonym">Heterodera rostochiensis</name>
    <dbReference type="NCBI Taxonomy" id="31243"/>
    <lineage>
        <taxon>Eukaryota</taxon>
        <taxon>Metazoa</taxon>
        <taxon>Ecdysozoa</taxon>
        <taxon>Nematoda</taxon>
        <taxon>Chromadorea</taxon>
        <taxon>Rhabditida</taxon>
        <taxon>Tylenchina</taxon>
        <taxon>Tylenchomorpha</taxon>
        <taxon>Tylenchoidea</taxon>
        <taxon>Heteroderidae</taxon>
        <taxon>Heteroderinae</taxon>
        <taxon>Globodera</taxon>
    </lineage>
</organism>
<dbReference type="AlphaFoldDB" id="A0A914I8K4"/>
<sequence>MSHGSNDSVLEVVKNKLLQAREEADKAHAEVERLKRELMEEREKRKLPEQKLKYAQNEAEEAKTELVLIRQQISEGRAAREKAERELGRIAQFVPEKMTKKRHYFRIDITYNEYAALPTREMKGREELGTAYLYLRVMTSFFEPLKLYGVRENWL</sequence>
<evidence type="ECO:0000313" key="3">
    <source>
        <dbReference type="WBParaSite" id="Gr19_v10_g7722.t1"/>
    </source>
</evidence>
<evidence type="ECO:0000256" key="1">
    <source>
        <dbReference type="SAM" id="Coils"/>
    </source>
</evidence>
<dbReference type="WBParaSite" id="Gr19_v10_g7722.t1">
    <property type="protein sequence ID" value="Gr19_v10_g7722.t1"/>
    <property type="gene ID" value="Gr19_v10_g7722"/>
</dbReference>
<feature type="coiled-coil region" evidence="1">
    <location>
        <begin position="10"/>
        <end position="72"/>
    </location>
</feature>
<name>A0A914I8K4_GLORO</name>
<accession>A0A914I8K4</accession>
<dbReference type="Proteomes" id="UP000887572">
    <property type="component" value="Unplaced"/>
</dbReference>
<protein>
    <submittedName>
        <fullName evidence="3">Uncharacterized protein</fullName>
    </submittedName>
</protein>
<evidence type="ECO:0000313" key="2">
    <source>
        <dbReference type="Proteomes" id="UP000887572"/>
    </source>
</evidence>
<reference evidence="3" key="1">
    <citation type="submission" date="2022-11" db="UniProtKB">
        <authorList>
            <consortium name="WormBaseParasite"/>
        </authorList>
    </citation>
    <scope>IDENTIFICATION</scope>
</reference>
<keyword evidence="1" id="KW-0175">Coiled coil</keyword>
<proteinExistence type="predicted"/>
<keyword evidence="2" id="KW-1185">Reference proteome</keyword>